<protein>
    <submittedName>
        <fullName evidence="1">Uncharacterized protein</fullName>
    </submittedName>
</protein>
<gene>
    <name evidence="1" type="ORF">LCGC14_1376080</name>
</gene>
<reference evidence="1" key="1">
    <citation type="journal article" date="2015" name="Nature">
        <title>Complex archaea that bridge the gap between prokaryotes and eukaryotes.</title>
        <authorList>
            <person name="Spang A."/>
            <person name="Saw J.H."/>
            <person name="Jorgensen S.L."/>
            <person name="Zaremba-Niedzwiedzka K."/>
            <person name="Martijn J."/>
            <person name="Lind A.E."/>
            <person name="van Eijk R."/>
            <person name="Schleper C."/>
            <person name="Guy L."/>
            <person name="Ettema T.J."/>
        </authorList>
    </citation>
    <scope>NUCLEOTIDE SEQUENCE</scope>
</reference>
<name>A0A0F9KPZ9_9ZZZZ</name>
<accession>A0A0F9KPZ9</accession>
<proteinExistence type="predicted"/>
<sequence length="55" mass="6148">MQILKFPIICMLSIVISNSLPYLEEIAETGSSKSAVLTLSPREFVKEMLFADKSQ</sequence>
<evidence type="ECO:0000313" key="1">
    <source>
        <dbReference type="EMBL" id="KKM76846.1"/>
    </source>
</evidence>
<dbReference type="EMBL" id="LAZR01008737">
    <property type="protein sequence ID" value="KKM76846.1"/>
    <property type="molecule type" value="Genomic_DNA"/>
</dbReference>
<organism evidence="1">
    <name type="scientific">marine sediment metagenome</name>
    <dbReference type="NCBI Taxonomy" id="412755"/>
    <lineage>
        <taxon>unclassified sequences</taxon>
        <taxon>metagenomes</taxon>
        <taxon>ecological metagenomes</taxon>
    </lineage>
</organism>
<comment type="caution">
    <text evidence="1">The sequence shown here is derived from an EMBL/GenBank/DDBJ whole genome shotgun (WGS) entry which is preliminary data.</text>
</comment>
<dbReference type="AlphaFoldDB" id="A0A0F9KPZ9"/>